<feature type="compositionally biased region" description="Basic and acidic residues" evidence="1">
    <location>
        <begin position="91"/>
        <end position="100"/>
    </location>
</feature>
<reference evidence="2" key="1">
    <citation type="submission" date="2023-04" db="EMBL/GenBank/DDBJ databases">
        <authorList>
            <consortium name="ELIXIR-Norway"/>
        </authorList>
    </citation>
    <scope>NUCLEOTIDE SEQUENCE [LARGE SCALE GENOMIC DNA]</scope>
</reference>
<evidence type="ECO:0000313" key="2">
    <source>
        <dbReference type="EMBL" id="CAI9165795.1"/>
    </source>
</evidence>
<protein>
    <submittedName>
        <fullName evidence="2">Uncharacterized protein</fullName>
    </submittedName>
</protein>
<keyword evidence="3" id="KW-1185">Reference proteome</keyword>
<name>A0ABN8YW15_RANTA</name>
<dbReference type="Proteomes" id="UP001176941">
    <property type="component" value="Chromosome 25"/>
</dbReference>
<evidence type="ECO:0000313" key="3">
    <source>
        <dbReference type="Proteomes" id="UP001176941"/>
    </source>
</evidence>
<organism evidence="2 3">
    <name type="scientific">Rangifer tarandus platyrhynchus</name>
    <name type="common">Svalbard reindeer</name>
    <dbReference type="NCBI Taxonomy" id="3082113"/>
    <lineage>
        <taxon>Eukaryota</taxon>
        <taxon>Metazoa</taxon>
        <taxon>Chordata</taxon>
        <taxon>Craniata</taxon>
        <taxon>Vertebrata</taxon>
        <taxon>Euteleostomi</taxon>
        <taxon>Mammalia</taxon>
        <taxon>Eutheria</taxon>
        <taxon>Laurasiatheria</taxon>
        <taxon>Artiodactyla</taxon>
        <taxon>Ruminantia</taxon>
        <taxon>Pecora</taxon>
        <taxon>Cervidae</taxon>
        <taxon>Odocoileinae</taxon>
        <taxon>Rangifer</taxon>
    </lineage>
</organism>
<sequence length="239" mass="25245">MPSMCLTSNTGAFLLARLHPKQPPGLADSALPRAPARWPESLLHSAPSRYGWKGLHAGGGLQQRPPAPPPAPGPGKHVWLAALVERRGVGEGVETGERGRTQPAPLEAAPRDSCTEATLGWPLGSSPPAQVQPTLGHAVKEGLKWAEGPWRVPSGHFTAAVPQGLLRIHHWGVPAPEGLGPVPLQCPGGSWLGSHCPPLEEPGHPESGRMTRNGRCRPHNASLRLGTCCSNCRTGRIKT</sequence>
<dbReference type="EMBL" id="OX459961">
    <property type="protein sequence ID" value="CAI9165795.1"/>
    <property type="molecule type" value="Genomic_DNA"/>
</dbReference>
<feature type="region of interest" description="Disordered" evidence="1">
    <location>
        <begin position="54"/>
        <end position="76"/>
    </location>
</feature>
<proteinExistence type="predicted"/>
<feature type="region of interest" description="Disordered" evidence="1">
    <location>
        <begin position="91"/>
        <end position="112"/>
    </location>
</feature>
<evidence type="ECO:0000256" key="1">
    <source>
        <dbReference type="SAM" id="MobiDB-lite"/>
    </source>
</evidence>
<gene>
    <name evidence="2" type="ORF">MRATA1EN1_LOCUS14757</name>
</gene>
<accession>A0ABN8YW15</accession>